<evidence type="ECO:0000256" key="4">
    <source>
        <dbReference type="ARBA" id="ARBA00022741"/>
    </source>
</evidence>
<dbReference type="InterPro" id="IPR025877">
    <property type="entry name" value="MobA-like_NTP_Trfase"/>
</dbReference>
<dbReference type="SUPFAM" id="SSF53448">
    <property type="entry name" value="Nucleotide-diphospho-sugar transferases"/>
    <property type="match status" value="1"/>
</dbReference>
<dbReference type="InterPro" id="IPR013482">
    <property type="entry name" value="Molybde_CF_guanTrfase"/>
</dbReference>
<comment type="similarity">
    <text evidence="8">Belongs to the MobA family.</text>
</comment>
<gene>
    <name evidence="8 10" type="primary">mobA</name>
    <name evidence="10" type="ORF">EQU24_11465</name>
</gene>
<dbReference type="GO" id="GO:1902758">
    <property type="term" value="P:bis(molybdopterin guanine dinucleotide)molybdenum biosynthetic process"/>
    <property type="evidence" value="ECO:0007669"/>
    <property type="project" value="TreeGrafter"/>
</dbReference>
<feature type="binding site" evidence="8">
    <location>
        <position position="101"/>
    </location>
    <ligand>
        <name>Mg(2+)</name>
        <dbReference type="ChEBI" id="CHEBI:18420"/>
    </ligand>
</feature>
<dbReference type="OrthoDB" id="9788394at2"/>
<feature type="binding site" evidence="8">
    <location>
        <position position="101"/>
    </location>
    <ligand>
        <name>GTP</name>
        <dbReference type="ChEBI" id="CHEBI:37565"/>
    </ligand>
</feature>
<comment type="subcellular location">
    <subcellularLocation>
        <location evidence="8">Cytoplasm</location>
    </subcellularLocation>
</comment>
<comment type="domain">
    <text evidence="8">The N-terminal domain determines nucleotide recognition and specific binding, while the C-terminal domain determines the specific binding to the target protein.</text>
</comment>
<keyword evidence="10" id="KW-0548">Nucleotidyltransferase</keyword>
<dbReference type="PANTHER" id="PTHR19136:SF81">
    <property type="entry name" value="MOLYBDENUM COFACTOR GUANYLYLTRANSFERASE"/>
    <property type="match status" value="1"/>
</dbReference>
<reference evidence="11" key="1">
    <citation type="journal article" date="2019" name="J. Bacteriol.">
        <title>A Mutagenic Screen Identifies a TonB-Dependent Receptor Required for the Lanthanide Metal Switch in the Type I Methanotroph 'Methylotuvimicrobium buryatense' 5GB1C.</title>
        <authorList>
            <person name="Groom J.D."/>
            <person name="Ford S.M."/>
            <person name="Pesesky M.W."/>
            <person name="Lidstrom M.E."/>
        </authorList>
    </citation>
    <scope>NUCLEOTIDE SEQUENCE [LARGE SCALE GENOMIC DNA]</scope>
    <source>
        <strain evidence="11">5GB1C</strain>
    </source>
</reference>
<comment type="cofactor">
    <cofactor evidence="8">
        <name>Mg(2+)</name>
        <dbReference type="ChEBI" id="CHEBI:18420"/>
    </cofactor>
</comment>
<evidence type="ECO:0000256" key="2">
    <source>
        <dbReference type="ARBA" id="ARBA00022679"/>
    </source>
</evidence>
<dbReference type="EMBL" id="CP035467">
    <property type="protein sequence ID" value="QCW82790.1"/>
    <property type="molecule type" value="Genomic_DNA"/>
</dbReference>
<evidence type="ECO:0000256" key="7">
    <source>
        <dbReference type="ARBA" id="ARBA00023150"/>
    </source>
</evidence>
<accession>A0A4P9UQE8</accession>
<name>A0A4P9UQE8_METBY</name>
<evidence type="ECO:0000256" key="1">
    <source>
        <dbReference type="ARBA" id="ARBA00022490"/>
    </source>
</evidence>
<dbReference type="CDD" id="cd02503">
    <property type="entry name" value="MobA"/>
    <property type="match status" value="1"/>
</dbReference>
<protein>
    <recommendedName>
        <fullName evidence="8">Molybdenum cofactor guanylyltransferase</fullName>
        <shortName evidence="8">MoCo guanylyltransferase</shortName>
        <ecNumber evidence="8">2.7.7.77</ecNumber>
    </recommendedName>
    <alternativeName>
        <fullName evidence="8">GTP:molybdopterin guanylyltransferase</fullName>
    </alternativeName>
    <alternativeName>
        <fullName evidence="8">Mo-MPT guanylyltransferase</fullName>
    </alternativeName>
    <alternativeName>
        <fullName evidence="8">Molybdopterin guanylyltransferase</fullName>
    </alternativeName>
    <alternativeName>
        <fullName evidence="8">Molybdopterin-guanine dinucleotide synthase</fullName>
        <shortName evidence="8">MGD synthase</shortName>
    </alternativeName>
</protein>
<keyword evidence="5 8" id="KW-0460">Magnesium</keyword>
<dbReference type="Pfam" id="PF12804">
    <property type="entry name" value="NTP_transf_3"/>
    <property type="match status" value="1"/>
</dbReference>
<dbReference type="STRING" id="675511.GCA_000341735_00745"/>
<organism evidence="10 11">
    <name type="scientific">Methylotuvimicrobium buryatense</name>
    <name type="common">Methylomicrobium buryatense</name>
    <dbReference type="NCBI Taxonomy" id="95641"/>
    <lineage>
        <taxon>Bacteria</taxon>
        <taxon>Pseudomonadati</taxon>
        <taxon>Pseudomonadota</taxon>
        <taxon>Gammaproteobacteria</taxon>
        <taxon>Methylococcales</taxon>
        <taxon>Methylococcaceae</taxon>
        <taxon>Methylotuvimicrobium</taxon>
    </lineage>
</organism>
<dbReference type="Gene3D" id="3.90.550.10">
    <property type="entry name" value="Spore Coat Polysaccharide Biosynthesis Protein SpsA, Chain A"/>
    <property type="match status" value="1"/>
</dbReference>
<evidence type="ECO:0000259" key="9">
    <source>
        <dbReference type="Pfam" id="PF12804"/>
    </source>
</evidence>
<keyword evidence="7 8" id="KW-0501">Molybdenum cofactor biosynthesis</keyword>
<keyword evidence="3 8" id="KW-0479">Metal-binding</keyword>
<dbReference type="KEGG" id="mbur:EQU24_11465"/>
<dbReference type="RefSeq" id="WP_017839370.1">
    <property type="nucleotide sequence ID" value="NZ_CP035467.1"/>
</dbReference>
<keyword evidence="4 8" id="KW-0547">Nucleotide-binding</keyword>
<dbReference type="Proteomes" id="UP000305881">
    <property type="component" value="Chromosome"/>
</dbReference>
<evidence type="ECO:0000256" key="3">
    <source>
        <dbReference type="ARBA" id="ARBA00022723"/>
    </source>
</evidence>
<evidence type="ECO:0000313" key="10">
    <source>
        <dbReference type="EMBL" id="QCW82790.1"/>
    </source>
</evidence>
<sequence length="198" mass="21591">MSNPTKVTGVILAGGLARRMNNQDKGLVLFHRRPMVSYAIDSIKPLVDQVIINANRNLDAYSKFGLPVVSDQNGNFEGPLAGILSAMAHADAGIVLVMPCDSPLIKTDHLQRLLKAGLNPEIDVAVAFDGERLHPVFLAIKTTLESSLIDYLGSGERKIDRWLMKHRMTQVDFSDAPEVFVNVNTLGELSALEGQGNE</sequence>
<dbReference type="InterPro" id="IPR029044">
    <property type="entry name" value="Nucleotide-diphossugar_trans"/>
</dbReference>
<comment type="catalytic activity">
    <reaction evidence="8">
        <text>Mo-molybdopterin + GTP + H(+) = Mo-molybdopterin guanine dinucleotide + diphosphate</text>
        <dbReference type="Rhea" id="RHEA:34243"/>
        <dbReference type="ChEBI" id="CHEBI:15378"/>
        <dbReference type="ChEBI" id="CHEBI:33019"/>
        <dbReference type="ChEBI" id="CHEBI:37565"/>
        <dbReference type="ChEBI" id="CHEBI:71302"/>
        <dbReference type="ChEBI" id="CHEBI:71310"/>
        <dbReference type="EC" id="2.7.7.77"/>
    </reaction>
</comment>
<dbReference type="GO" id="GO:0005525">
    <property type="term" value="F:GTP binding"/>
    <property type="evidence" value="ECO:0007669"/>
    <property type="project" value="UniProtKB-UniRule"/>
</dbReference>
<dbReference type="NCBIfam" id="TIGR02665">
    <property type="entry name" value="molyb_mobA"/>
    <property type="match status" value="1"/>
</dbReference>
<dbReference type="GO" id="GO:0061603">
    <property type="term" value="F:molybdenum cofactor guanylyltransferase activity"/>
    <property type="evidence" value="ECO:0007669"/>
    <property type="project" value="UniProtKB-EC"/>
</dbReference>
<feature type="domain" description="MobA-like NTP transferase" evidence="9">
    <location>
        <begin position="9"/>
        <end position="164"/>
    </location>
</feature>
<keyword evidence="2 8" id="KW-0808">Transferase</keyword>
<dbReference type="GO" id="GO:0005737">
    <property type="term" value="C:cytoplasm"/>
    <property type="evidence" value="ECO:0007669"/>
    <property type="project" value="UniProtKB-SubCell"/>
</dbReference>
<dbReference type="GO" id="GO:0046872">
    <property type="term" value="F:metal ion binding"/>
    <property type="evidence" value="ECO:0007669"/>
    <property type="project" value="UniProtKB-KW"/>
</dbReference>
<feature type="binding site" evidence="8">
    <location>
        <position position="53"/>
    </location>
    <ligand>
        <name>GTP</name>
        <dbReference type="ChEBI" id="CHEBI:37565"/>
    </ligand>
</feature>
<feature type="binding site" evidence="8">
    <location>
        <position position="71"/>
    </location>
    <ligand>
        <name>GTP</name>
        <dbReference type="ChEBI" id="CHEBI:37565"/>
    </ligand>
</feature>
<dbReference type="EC" id="2.7.7.77" evidence="8"/>
<feature type="binding site" evidence="8">
    <location>
        <position position="25"/>
    </location>
    <ligand>
        <name>GTP</name>
        <dbReference type="ChEBI" id="CHEBI:37565"/>
    </ligand>
</feature>
<keyword evidence="6 8" id="KW-0342">GTP-binding</keyword>
<keyword evidence="1 8" id="KW-0963">Cytoplasm</keyword>
<comment type="subunit">
    <text evidence="8">Monomer.</text>
</comment>
<comment type="function">
    <text evidence="8">Transfers a GMP moiety from GTP to Mo-molybdopterin (Mo-MPT) cofactor (Moco or molybdenum cofactor) to form Mo-molybdopterin guanine dinucleotide (Mo-MGD) cofactor.</text>
</comment>
<keyword evidence="11" id="KW-1185">Reference proteome</keyword>
<evidence type="ECO:0000256" key="6">
    <source>
        <dbReference type="ARBA" id="ARBA00023134"/>
    </source>
</evidence>
<dbReference type="PANTHER" id="PTHR19136">
    <property type="entry name" value="MOLYBDENUM COFACTOR GUANYLYLTRANSFERASE"/>
    <property type="match status" value="1"/>
</dbReference>
<feature type="binding site" evidence="8">
    <location>
        <begin position="12"/>
        <end position="14"/>
    </location>
    <ligand>
        <name>GTP</name>
        <dbReference type="ChEBI" id="CHEBI:37565"/>
    </ligand>
</feature>
<dbReference type="AlphaFoldDB" id="A0A4P9UQE8"/>
<evidence type="ECO:0000256" key="5">
    <source>
        <dbReference type="ARBA" id="ARBA00022842"/>
    </source>
</evidence>
<evidence type="ECO:0000256" key="8">
    <source>
        <dbReference type="HAMAP-Rule" id="MF_00316"/>
    </source>
</evidence>
<evidence type="ECO:0000313" key="11">
    <source>
        <dbReference type="Proteomes" id="UP000305881"/>
    </source>
</evidence>
<proteinExistence type="inferred from homology"/>
<dbReference type="HAMAP" id="MF_00316">
    <property type="entry name" value="MobA"/>
    <property type="match status" value="1"/>
</dbReference>